<keyword evidence="1" id="KW-0472">Membrane</keyword>
<sequence>MIWELLHLLFSLLLVCTLLALVFSEEFRASVFTLGGMVSLGAGLLLWVAVNCGAILVLGVIVGLREFMFEQAFG</sequence>
<evidence type="ECO:0000313" key="3">
    <source>
        <dbReference type="Proteomes" id="UP000069771"/>
    </source>
</evidence>
<feature type="transmembrane region" description="Helical" evidence="1">
    <location>
        <begin position="40"/>
        <end position="64"/>
    </location>
</feature>
<organism evidence="2 3">
    <name type="scientific">Faecalibaculum rodentium</name>
    <dbReference type="NCBI Taxonomy" id="1702221"/>
    <lineage>
        <taxon>Bacteria</taxon>
        <taxon>Bacillati</taxon>
        <taxon>Bacillota</taxon>
        <taxon>Erysipelotrichia</taxon>
        <taxon>Erysipelotrichales</taxon>
        <taxon>Erysipelotrichaceae</taxon>
        <taxon>Faecalibaculum</taxon>
    </lineage>
</organism>
<name>A0A140DRE1_9FIRM</name>
<evidence type="ECO:0000256" key="1">
    <source>
        <dbReference type="SAM" id="Phobius"/>
    </source>
</evidence>
<protein>
    <submittedName>
        <fullName evidence="2">Uncharacterized protein</fullName>
    </submittedName>
</protein>
<evidence type="ECO:0000313" key="2">
    <source>
        <dbReference type="EMBL" id="AMK53218.1"/>
    </source>
</evidence>
<dbReference type="AlphaFoldDB" id="A0A140DRE1"/>
<keyword evidence="1" id="KW-1133">Transmembrane helix</keyword>
<keyword evidence="3" id="KW-1185">Reference proteome</keyword>
<accession>A0A140DRE1</accession>
<dbReference type="Proteomes" id="UP000069771">
    <property type="component" value="Chromosome"/>
</dbReference>
<dbReference type="RefSeq" id="WP_067554078.1">
    <property type="nucleotide sequence ID" value="NZ_CAOUDG010000128.1"/>
</dbReference>
<reference evidence="2 3" key="1">
    <citation type="journal article" date="2016" name="Gut Pathog.">
        <title>Whole genome sequencing of "Faecalibaculum rodentium" ALO17, isolated from C57BL/6J laboratory mouse feces.</title>
        <authorList>
            <person name="Lim S."/>
            <person name="Chang D.H."/>
            <person name="Ahn S."/>
            <person name="Kim B.C."/>
        </authorList>
    </citation>
    <scope>NUCLEOTIDE SEQUENCE [LARGE SCALE GENOMIC DNA]</scope>
    <source>
        <strain evidence="2 3">Alo17</strain>
    </source>
</reference>
<gene>
    <name evidence="2" type="ORF">AALO17_00840</name>
</gene>
<dbReference type="GeneID" id="78477010"/>
<proteinExistence type="predicted"/>
<dbReference type="KEGG" id="fro:AALO17_00840"/>
<keyword evidence="1" id="KW-0812">Transmembrane</keyword>
<dbReference type="EMBL" id="CP011391">
    <property type="protein sequence ID" value="AMK53218.1"/>
    <property type="molecule type" value="Genomic_DNA"/>
</dbReference>